<reference evidence="2 3" key="1">
    <citation type="submission" date="2019-12" db="EMBL/GenBank/DDBJ databases">
        <title>Draft Genome Sequences of Six Type Strains of the Genus Massilia.</title>
        <authorList>
            <person name="Miess H."/>
            <person name="Frediansyah A."/>
            <person name="Goeker M."/>
            <person name="Gross H."/>
        </authorList>
    </citation>
    <scope>NUCLEOTIDE SEQUENCE [LARGE SCALE GENOMIC DNA]</scope>
    <source>
        <strain evidence="2 3">DSM 26639</strain>
    </source>
</reference>
<sequence>MEDIMRNRIAAAVLAAVLVGWNLPATAVPYLSIEVPDHYVGKGEQFVVTIRMNDAEDLFAYQFDFTFDPGLLAVTGVEEGDFLGRGGATIFYPGIVDNDRGMVSFTLGTLTDDLAGVDGTGDLVRIALRAGDTAGLARFALPDIIMLDSALVDIDFAPPLENYVAVVPAPGTLALVLPLLPLLAARAARTRRAASPVNAA</sequence>
<dbReference type="EMBL" id="CP046904">
    <property type="protein sequence ID" value="QGZ40974.1"/>
    <property type="molecule type" value="Genomic_DNA"/>
</dbReference>
<evidence type="ECO:0000259" key="1">
    <source>
        <dbReference type="Pfam" id="PF00963"/>
    </source>
</evidence>
<dbReference type="Pfam" id="PF00963">
    <property type="entry name" value="Cohesin"/>
    <property type="match status" value="1"/>
</dbReference>
<dbReference type="CDD" id="cd08547">
    <property type="entry name" value="Type_II_cohesin"/>
    <property type="match status" value="1"/>
</dbReference>
<evidence type="ECO:0000313" key="3">
    <source>
        <dbReference type="Proteomes" id="UP000437862"/>
    </source>
</evidence>
<feature type="domain" description="Cohesin" evidence="1">
    <location>
        <begin position="40"/>
        <end position="134"/>
    </location>
</feature>
<dbReference type="Proteomes" id="UP000437862">
    <property type="component" value="Chromosome"/>
</dbReference>
<dbReference type="InterPro" id="IPR002102">
    <property type="entry name" value="Cohesin_dom"/>
</dbReference>
<accession>A0ABX6FTW8</accession>
<gene>
    <name evidence="2" type="ORF">GO485_19130</name>
</gene>
<dbReference type="Gene3D" id="2.60.40.680">
    <property type="match status" value="1"/>
</dbReference>
<organism evidence="2 3">
    <name type="scientific">Pseudoduganella flava</name>
    <dbReference type="NCBI Taxonomy" id="871742"/>
    <lineage>
        <taxon>Bacteria</taxon>
        <taxon>Pseudomonadati</taxon>
        <taxon>Pseudomonadota</taxon>
        <taxon>Betaproteobacteria</taxon>
        <taxon>Burkholderiales</taxon>
        <taxon>Oxalobacteraceae</taxon>
        <taxon>Telluria group</taxon>
        <taxon>Pseudoduganella</taxon>
    </lineage>
</organism>
<name>A0ABX6FTW8_9BURK</name>
<evidence type="ECO:0000313" key="2">
    <source>
        <dbReference type="EMBL" id="QGZ40974.1"/>
    </source>
</evidence>
<dbReference type="SUPFAM" id="SSF49384">
    <property type="entry name" value="Carbohydrate-binding domain"/>
    <property type="match status" value="1"/>
</dbReference>
<protein>
    <recommendedName>
        <fullName evidence="1">Cohesin domain-containing protein</fullName>
    </recommendedName>
</protein>
<keyword evidence="3" id="KW-1185">Reference proteome</keyword>
<dbReference type="InterPro" id="IPR008965">
    <property type="entry name" value="CBM2/CBM3_carb-bd_dom_sf"/>
</dbReference>
<proteinExistence type="predicted"/>